<dbReference type="InterPro" id="IPR005064">
    <property type="entry name" value="BUG"/>
</dbReference>
<dbReference type="RefSeq" id="WP_091565758.1">
    <property type="nucleotide sequence ID" value="NZ_FNHP01000001.1"/>
</dbReference>
<evidence type="ECO:0000313" key="4">
    <source>
        <dbReference type="Proteomes" id="UP000198552"/>
    </source>
</evidence>
<evidence type="ECO:0000256" key="2">
    <source>
        <dbReference type="SAM" id="SignalP"/>
    </source>
</evidence>
<protein>
    <submittedName>
        <fullName evidence="3">Tripartite-type tricarboxylate transporter, receptor component TctC</fullName>
    </submittedName>
</protein>
<dbReference type="PROSITE" id="PS51318">
    <property type="entry name" value="TAT"/>
    <property type="match status" value="1"/>
</dbReference>
<reference evidence="4" key="1">
    <citation type="submission" date="2016-10" db="EMBL/GenBank/DDBJ databases">
        <authorList>
            <person name="Varghese N."/>
            <person name="Submissions S."/>
        </authorList>
    </citation>
    <scope>NUCLEOTIDE SEQUENCE [LARGE SCALE GENOMIC DNA]</scope>
    <source>
        <strain evidence="4">EPL6</strain>
    </source>
</reference>
<dbReference type="OrthoDB" id="8678477at2"/>
<dbReference type="Gene3D" id="3.40.190.10">
    <property type="entry name" value="Periplasmic binding protein-like II"/>
    <property type="match status" value="1"/>
</dbReference>
<dbReference type="PANTHER" id="PTHR42928">
    <property type="entry name" value="TRICARBOXYLATE-BINDING PROTEIN"/>
    <property type="match status" value="1"/>
</dbReference>
<keyword evidence="2" id="KW-0732">Signal</keyword>
<dbReference type="PANTHER" id="PTHR42928:SF5">
    <property type="entry name" value="BLR1237 PROTEIN"/>
    <property type="match status" value="1"/>
</dbReference>
<keyword evidence="4" id="KW-1185">Reference proteome</keyword>
<dbReference type="PIRSF" id="PIRSF017082">
    <property type="entry name" value="YflP"/>
    <property type="match status" value="1"/>
</dbReference>
<dbReference type="InterPro" id="IPR006311">
    <property type="entry name" value="TAT_signal"/>
</dbReference>
<dbReference type="CDD" id="cd07012">
    <property type="entry name" value="PBP2_Bug_TTT"/>
    <property type="match status" value="1"/>
</dbReference>
<dbReference type="Pfam" id="PF03401">
    <property type="entry name" value="TctC"/>
    <property type="match status" value="1"/>
</dbReference>
<keyword evidence="3" id="KW-0675">Receptor</keyword>
<feature type="chain" id="PRO_5011512604" evidence="2">
    <location>
        <begin position="30"/>
        <end position="329"/>
    </location>
</feature>
<dbReference type="Proteomes" id="UP000198552">
    <property type="component" value="Unassembled WGS sequence"/>
</dbReference>
<comment type="similarity">
    <text evidence="1">Belongs to the UPF0065 (bug) family.</text>
</comment>
<gene>
    <name evidence="3" type="ORF">SAMN05428957_101282</name>
</gene>
<dbReference type="EMBL" id="FNHP01000001">
    <property type="protein sequence ID" value="SDL95577.1"/>
    <property type="molecule type" value="Genomic_DNA"/>
</dbReference>
<evidence type="ECO:0000256" key="1">
    <source>
        <dbReference type="ARBA" id="ARBA00006987"/>
    </source>
</evidence>
<organism evidence="3 4">
    <name type="scientific">Oryzisolibacter propanilivorax</name>
    <dbReference type="NCBI Taxonomy" id="1527607"/>
    <lineage>
        <taxon>Bacteria</taxon>
        <taxon>Pseudomonadati</taxon>
        <taxon>Pseudomonadota</taxon>
        <taxon>Betaproteobacteria</taxon>
        <taxon>Burkholderiales</taxon>
        <taxon>Comamonadaceae</taxon>
        <taxon>Oryzisolibacter</taxon>
    </lineage>
</organism>
<evidence type="ECO:0000313" key="3">
    <source>
        <dbReference type="EMBL" id="SDL95577.1"/>
    </source>
</evidence>
<feature type="signal peptide" evidence="2">
    <location>
        <begin position="1"/>
        <end position="29"/>
    </location>
</feature>
<dbReference type="STRING" id="1527607.SAMN05428957_101282"/>
<sequence>MRFSPDRRRATAAAATALLALTLAHTAAAQAPAYPAKAITFVVPFAAGSATDQLARALGQSVTTDTQQPVVVENKGGASGMIAAQAVAKAPADGYTVLITTNTTHAANEHLYKKLPYDPVKDFAPVTGLGKGGQVLVVNASAPYQNVGELLAAAKKNPGKLSFGSGSSSSRMAGELLKQLAGVDILHVPYKSNPLAITDLLGGQIDLMITDTSTGVPQVKAGKLRALGYSTQKRSAQLPDVPTIAEAGVKGYDMGYWFAAYVPAGTPAPVVARLNELLSKATRAPAARTFFDTAGSEAWTSTPQELARFQAEETQKWGRVIKAAGIEPE</sequence>
<dbReference type="SUPFAM" id="SSF53850">
    <property type="entry name" value="Periplasmic binding protein-like II"/>
    <property type="match status" value="1"/>
</dbReference>
<proteinExistence type="inferred from homology"/>
<name>A0A1G9PBH5_9BURK</name>
<accession>A0A1G9PBH5</accession>
<dbReference type="InterPro" id="IPR042100">
    <property type="entry name" value="Bug_dom1"/>
</dbReference>
<dbReference type="Gene3D" id="3.40.190.150">
    <property type="entry name" value="Bordetella uptake gene, domain 1"/>
    <property type="match status" value="1"/>
</dbReference>
<dbReference type="AlphaFoldDB" id="A0A1G9PBH5"/>